<dbReference type="AlphaFoldDB" id="A0A3A8F387"/>
<organism evidence="2 3">
    <name type="scientific">Acinetobacter rongchengensis</name>
    <dbReference type="NCBI Taxonomy" id="2419601"/>
    <lineage>
        <taxon>Bacteria</taxon>
        <taxon>Pseudomonadati</taxon>
        <taxon>Pseudomonadota</taxon>
        <taxon>Gammaproteobacteria</taxon>
        <taxon>Moraxellales</taxon>
        <taxon>Moraxellaceae</taxon>
        <taxon>Acinetobacter</taxon>
    </lineage>
</organism>
<keyword evidence="3" id="KW-1185">Reference proteome</keyword>
<evidence type="ECO:0000313" key="2">
    <source>
        <dbReference type="EMBL" id="RKG36764.1"/>
    </source>
</evidence>
<protein>
    <recommendedName>
        <fullName evidence="4">Uroporphyrin-3 C-methyltransferase</fullName>
    </recommendedName>
</protein>
<name>A0A3A8F387_9GAMM</name>
<keyword evidence="1" id="KW-0175">Coiled coil</keyword>
<dbReference type="EMBL" id="RAXT01000035">
    <property type="protein sequence ID" value="RKG36764.1"/>
    <property type="molecule type" value="Genomic_DNA"/>
</dbReference>
<evidence type="ECO:0000256" key="1">
    <source>
        <dbReference type="SAM" id="Coils"/>
    </source>
</evidence>
<dbReference type="Proteomes" id="UP000280405">
    <property type="component" value="Unassembled WGS sequence"/>
</dbReference>
<proteinExistence type="predicted"/>
<reference evidence="2 3" key="1">
    <citation type="submission" date="2018-09" db="EMBL/GenBank/DDBJ databases">
        <title>The draft genome of Acinetobacter spp. strains.</title>
        <authorList>
            <person name="Qin J."/>
            <person name="Feng Y."/>
            <person name="Zong Z."/>
        </authorList>
    </citation>
    <scope>NUCLEOTIDE SEQUENCE [LARGE SCALE GENOMIC DNA]</scope>
    <source>
        <strain evidence="2 3">WCHAc060115</strain>
    </source>
</reference>
<dbReference type="OrthoDB" id="6713263at2"/>
<evidence type="ECO:0000313" key="3">
    <source>
        <dbReference type="Proteomes" id="UP000280405"/>
    </source>
</evidence>
<evidence type="ECO:0008006" key="4">
    <source>
        <dbReference type="Google" id="ProtNLM"/>
    </source>
</evidence>
<feature type="coiled-coil region" evidence="1">
    <location>
        <begin position="30"/>
        <end position="57"/>
    </location>
</feature>
<sequence length="276" mass="31768">MKKFIYFLLFVALGWLIKLSYDFYHVSQQLDDIQQVLHKSEQKNASLNDQLVAVQRQADEPAPQESKKIATIDTQVEGISPSVVIKQQLELVQFALQQQQFVYALEHLTQLNQSLDRYTLADTVKQSLHQTIDQDIQSIQQFVIAKNAQQAQLDSMMKQIDQNLMVELKNNQVSPAKNQPEFFWQKWLQIDVIKTTAPELVNRKFILKEAQFRVLLAQQLLAKGQNSEFQTMLNQAIQQLDQLPDQSSQKLKQQLTQLKQIPMLPVPKLSSLAVLG</sequence>
<accession>A0A3A8F387</accession>
<gene>
    <name evidence="2" type="ORF">D7V20_13650</name>
</gene>
<comment type="caution">
    <text evidence="2">The sequence shown here is derived from an EMBL/GenBank/DDBJ whole genome shotgun (WGS) entry which is preliminary data.</text>
</comment>
<dbReference type="RefSeq" id="WP_120384743.1">
    <property type="nucleotide sequence ID" value="NZ_RAXT01000035.1"/>
</dbReference>